<gene>
    <name evidence="3" type="ORF">GRI69_02370</name>
</gene>
<name>A0A844XPD1_9SPHN</name>
<dbReference type="OrthoDB" id="7509339at2"/>
<keyword evidence="2" id="KW-0812">Transmembrane</keyword>
<organism evidence="3 4">
    <name type="scientific">Qipengyuania vulgaris</name>
    <dbReference type="NCBI Taxonomy" id="291985"/>
    <lineage>
        <taxon>Bacteria</taxon>
        <taxon>Pseudomonadati</taxon>
        <taxon>Pseudomonadota</taxon>
        <taxon>Alphaproteobacteria</taxon>
        <taxon>Sphingomonadales</taxon>
        <taxon>Erythrobacteraceae</taxon>
        <taxon>Qipengyuania</taxon>
    </lineage>
</organism>
<feature type="region of interest" description="Disordered" evidence="1">
    <location>
        <begin position="68"/>
        <end position="127"/>
    </location>
</feature>
<protein>
    <submittedName>
        <fullName evidence="3">Uncharacterized protein</fullName>
    </submittedName>
</protein>
<feature type="compositionally biased region" description="Low complexity" evidence="1">
    <location>
        <begin position="68"/>
        <end position="84"/>
    </location>
</feature>
<sequence>MPRIPGMPRSFDLTRSASRVGEPSDVPLGGTRSQSLHRLQIGIGGVVLMVLLVGLASLIQDRTREVDAAAVPAAAPTTEPSEAVQQSDPLVEAGVVPDLPEGPAPVATQSPATVPEQGAQNEPANPQ</sequence>
<feature type="compositionally biased region" description="Polar residues" evidence="1">
    <location>
        <begin position="107"/>
        <end position="127"/>
    </location>
</feature>
<keyword evidence="4" id="KW-1185">Reference proteome</keyword>
<feature type="transmembrane region" description="Helical" evidence="2">
    <location>
        <begin position="41"/>
        <end position="59"/>
    </location>
</feature>
<evidence type="ECO:0000256" key="2">
    <source>
        <dbReference type="SAM" id="Phobius"/>
    </source>
</evidence>
<evidence type="ECO:0000313" key="4">
    <source>
        <dbReference type="Proteomes" id="UP000448199"/>
    </source>
</evidence>
<comment type="caution">
    <text evidence="3">The sequence shown here is derived from an EMBL/GenBank/DDBJ whole genome shotgun (WGS) entry which is preliminary data.</text>
</comment>
<dbReference type="RefSeq" id="WP_160726701.1">
    <property type="nucleotide sequence ID" value="NZ_WTYC01000001.1"/>
</dbReference>
<proteinExistence type="predicted"/>
<accession>A0A844XPD1</accession>
<dbReference type="EMBL" id="WTYC01000001">
    <property type="protein sequence ID" value="MXO47107.1"/>
    <property type="molecule type" value="Genomic_DNA"/>
</dbReference>
<keyword evidence="2" id="KW-1133">Transmembrane helix</keyword>
<reference evidence="3 4" key="1">
    <citation type="submission" date="2019-12" db="EMBL/GenBank/DDBJ databases">
        <title>Genomic-based taxomic classification of the family Erythrobacteraceae.</title>
        <authorList>
            <person name="Xu L."/>
        </authorList>
    </citation>
    <scope>NUCLEOTIDE SEQUENCE [LARGE SCALE GENOMIC DNA]</scope>
    <source>
        <strain evidence="3 4">DSM 17792</strain>
    </source>
</reference>
<dbReference type="AlphaFoldDB" id="A0A844XPD1"/>
<dbReference type="Proteomes" id="UP000448199">
    <property type="component" value="Unassembled WGS sequence"/>
</dbReference>
<evidence type="ECO:0000256" key="1">
    <source>
        <dbReference type="SAM" id="MobiDB-lite"/>
    </source>
</evidence>
<evidence type="ECO:0000313" key="3">
    <source>
        <dbReference type="EMBL" id="MXO47107.1"/>
    </source>
</evidence>
<keyword evidence="2" id="KW-0472">Membrane</keyword>